<feature type="region of interest" description="Disordered" evidence="1">
    <location>
        <begin position="248"/>
        <end position="319"/>
    </location>
</feature>
<reference evidence="2" key="1">
    <citation type="submission" date="2023-03" db="EMBL/GenBank/DDBJ databases">
        <title>Massive genome expansion in bonnet fungi (Mycena s.s.) driven by repeated elements and novel gene families across ecological guilds.</title>
        <authorList>
            <consortium name="Lawrence Berkeley National Laboratory"/>
            <person name="Harder C.B."/>
            <person name="Miyauchi S."/>
            <person name="Viragh M."/>
            <person name="Kuo A."/>
            <person name="Thoen E."/>
            <person name="Andreopoulos B."/>
            <person name="Lu D."/>
            <person name="Skrede I."/>
            <person name="Drula E."/>
            <person name="Henrissat B."/>
            <person name="Morin E."/>
            <person name="Kohler A."/>
            <person name="Barry K."/>
            <person name="LaButti K."/>
            <person name="Morin E."/>
            <person name="Salamov A."/>
            <person name="Lipzen A."/>
            <person name="Mereny Z."/>
            <person name="Hegedus B."/>
            <person name="Baldrian P."/>
            <person name="Stursova M."/>
            <person name="Weitz H."/>
            <person name="Taylor A."/>
            <person name="Grigoriev I.V."/>
            <person name="Nagy L.G."/>
            <person name="Martin F."/>
            <person name="Kauserud H."/>
        </authorList>
    </citation>
    <scope>NUCLEOTIDE SEQUENCE</scope>
    <source>
        <strain evidence="2">9284</strain>
    </source>
</reference>
<evidence type="ECO:0000313" key="3">
    <source>
        <dbReference type="Proteomes" id="UP001221142"/>
    </source>
</evidence>
<feature type="compositionally biased region" description="Polar residues" evidence="1">
    <location>
        <begin position="273"/>
        <end position="282"/>
    </location>
</feature>
<protein>
    <submittedName>
        <fullName evidence="2">Uncharacterized protein</fullName>
    </submittedName>
</protein>
<dbReference type="EMBL" id="JARKIF010000011">
    <property type="protein sequence ID" value="KAJ7627103.1"/>
    <property type="molecule type" value="Genomic_DNA"/>
</dbReference>
<evidence type="ECO:0000256" key="1">
    <source>
        <dbReference type="SAM" id="MobiDB-lite"/>
    </source>
</evidence>
<name>A0AAD7BPU1_9AGAR</name>
<feature type="compositionally biased region" description="Low complexity" evidence="1">
    <location>
        <begin position="307"/>
        <end position="319"/>
    </location>
</feature>
<comment type="caution">
    <text evidence="2">The sequence shown here is derived from an EMBL/GenBank/DDBJ whole genome shotgun (WGS) entry which is preliminary data.</text>
</comment>
<evidence type="ECO:0000313" key="2">
    <source>
        <dbReference type="EMBL" id="KAJ7627103.1"/>
    </source>
</evidence>
<dbReference type="AlphaFoldDB" id="A0AAD7BPU1"/>
<proteinExistence type="predicted"/>
<feature type="compositionally biased region" description="Basic residues" evidence="1">
    <location>
        <begin position="248"/>
        <end position="262"/>
    </location>
</feature>
<gene>
    <name evidence="2" type="ORF">FB45DRAFT_868356</name>
</gene>
<dbReference type="Proteomes" id="UP001221142">
    <property type="component" value="Unassembled WGS sequence"/>
</dbReference>
<keyword evidence="3" id="KW-1185">Reference proteome</keyword>
<organism evidence="2 3">
    <name type="scientific">Roridomyces roridus</name>
    <dbReference type="NCBI Taxonomy" id="1738132"/>
    <lineage>
        <taxon>Eukaryota</taxon>
        <taxon>Fungi</taxon>
        <taxon>Dikarya</taxon>
        <taxon>Basidiomycota</taxon>
        <taxon>Agaricomycotina</taxon>
        <taxon>Agaricomycetes</taxon>
        <taxon>Agaricomycetidae</taxon>
        <taxon>Agaricales</taxon>
        <taxon>Marasmiineae</taxon>
        <taxon>Mycenaceae</taxon>
        <taxon>Roridomyces</taxon>
    </lineage>
</organism>
<sequence length="319" mass="33968">MNCLLAQGVLNIHRITESCCARKPLIYQAGSTARGVVNSGRVYYSPWGRQNFLFGVLGVGLPIGKQHQTSVIACSEGHTLRYEVDIGILHYYTEQKSKLIFDLEIFTFFISAADSDSSHSSGPTPASVAPVPTTPVPIATTVASKPAPATAGAPKPATAAVASKAAPKSKYKPNQNSTTARGLCAIQWSKENEGDGSDYSAYWNGLGEAGQAIWKERERKVKEAAAAIVGTRGERIGSWIREAVVTRKRRRGGGCARARSHSRGGSGWEWSAGNEQAQQGTSKRSRERASAAGNEQAQPGTSKRGRASAGSKSGRGSYR</sequence>
<accession>A0AAD7BPU1</accession>